<dbReference type="Gene3D" id="3.40.50.300">
    <property type="entry name" value="P-loop containing nucleotide triphosphate hydrolases"/>
    <property type="match status" value="1"/>
</dbReference>
<proteinExistence type="inferred from homology"/>
<dbReference type="Gene3D" id="2.40.30.10">
    <property type="entry name" value="Translation factors"/>
    <property type="match status" value="1"/>
</dbReference>
<evidence type="ECO:0000256" key="1">
    <source>
        <dbReference type="ARBA" id="ARBA00005870"/>
    </source>
</evidence>
<reference evidence="9" key="5">
    <citation type="journal article" date="2021" name="G3 (Bethesda)">
        <title>Aegilops tauschii genome assembly Aet v5.0 features greater sequence contiguity and improved annotation.</title>
        <authorList>
            <person name="Wang L."/>
            <person name="Zhu T."/>
            <person name="Rodriguez J.C."/>
            <person name="Deal K.R."/>
            <person name="Dubcovsky J."/>
            <person name="McGuire P.E."/>
            <person name="Lux T."/>
            <person name="Spannagl M."/>
            <person name="Mayer K.F.X."/>
            <person name="Baldrich P."/>
            <person name="Meyers B.C."/>
            <person name="Huo N."/>
            <person name="Gu Y.Q."/>
            <person name="Zhou H."/>
            <person name="Devos K.M."/>
            <person name="Bennetzen J.L."/>
            <person name="Unver T."/>
            <person name="Budak H."/>
            <person name="Gulick P.J."/>
            <person name="Galiba G."/>
            <person name="Kalapos B."/>
            <person name="Nelson D.R."/>
            <person name="Li P."/>
            <person name="You F.M."/>
            <person name="Luo M.C."/>
            <person name="Dvorak J."/>
        </authorList>
    </citation>
    <scope>NUCLEOTIDE SEQUENCE [LARGE SCALE GENOMIC DNA]</scope>
    <source>
        <strain evidence="9">cv. AL8/78</strain>
    </source>
</reference>
<dbReference type="InterPro" id="IPR020568">
    <property type="entry name" value="Ribosomal_Su5_D2-typ_SF"/>
</dbReference>
<dbReference type="InterPro" id="IPR041095">
    <property type="entry name" value="EFG_II"/>
</dbReference>
<organism evidence="9 10">
    <name type="scientific">Aegilops tauschii subsp. strangulata</name>
    <name type="common">Goatgrass</name>
    <dbReference type="NCBI Taxonomy" id="200361"/>
    <lineage>
        <taxon>Eukaryota</taxon>
        <taxon>Viridiplantae</taxon>
        <taxon>Streptophyta</taxon>
        <taxon>Embryophyta</taxon>
        <taxon>Tracheophyta</taxon>
        <taxon>Spermatophyta</taxon>
        <taxon>Magnoliopsida</taxon>
        <taxon>Liliopsida</taxon>
        <taxon>Poales</taxon>
        <taxon>Poaceae</taxon>
        <taxon>BOP clade</taxon>
        <taxon>Pooideae</taxon>
        <taxon>Triticodae</taxon>
        <taxon>Triticeae</taxon>
        <taxon>Triticinae</taxon>
        <taxon>Aegilops</taxon>
    </lineage>
</organism>
<feature type="domain" description="Tr-type G" evidence="8">
    <location>
        <begin position="134"/>
        <end position="409"/>
    </location>
</feature>
<feature type="region of interest" description="Disordered" evidence="7">
    <location>
        <begin position="1"/>
        <end position="53"/>
    </location>
</feature>
<dbReference type="PROSITE" id="PS00301">
    <property type="entry name" value="G_TR_1"/>
    <property type="match status" value="1"/>
</dbReference>
<dbReference type="AlphaFoldDB" id="A0A453CJ88"/>
<dbReference type="GO" id="GO:0032790">
    <property type="term" value="P:ribosome disassembly"/>
    <property type="evidence" value="ECO:0007669"/>
    <property type="project" value="TreeGrafter"/>
</dbReference>
<dbReference type="Gene3D" id="3.30.70.870">
    <property type="entry name" value="Elongation Factor G (Translational Gtpase), domain 3"/>
    <property type="match status" value="1"/>
</dbReference>
<dbReference type="Pfam" id="PF03764">
    <property type="entry name" value="EFG_IV"/>
    <property type="match status" value="1"/>
</dbReference>
<reference evidence="9" key="3">
    <citation type="journal article" date="2017" name="Nature">
        <title>Genome sequence of the progenitor of the wheat D genome Aegilops tauschii.</title>
        <authorList>
            <person name="Luo M.C."/>
            <person name="Gu Y.Q."/>
            <person name="Puiu D."/>
            <person name="Wang H."/>
            <person name="Twardziok S.O."/>
            <person name="Deal K.R."/>
            <person name="Huo N."/>
            <person name="Zhu T."/>
            <person name="Wang L."/>
            <person name="Wang Y."/>
            <person name="McGuire P.E."/>
            <person name="Liu S."/>
            <person name="Long H."/>
            <person name="Ramasamy R.K."/>
            <person name="Rodriguez J.C."/>
            <person name="Van S.L."/>
            <person name="Yuan L."/>
            <person name="Wang Z."/>
            <person name="Xia Z."/>
            <person name="Xiao L."/>
            <person name="Anderson O.D."/>
            <person name="Ouyang S."/>
            <person name="Liang Y."/>
            <person name="Zimin A.V."/>
            <person name="Pertea G."/>
            <person name="Qi P."/>
            <person name="Bennetzen J.L."/>
            <person name="Dai X."/>
            <person name="Dawson M.W."/>
            <person name="Muller H.G."/>
            <person name="Kugler K."/>
            <person name="Rivarola-Duarte L."/>
            <person name="Spannagl M."/>
            <person name="Mayer K.F.X."/>
            <person name="Lu F.H."/>
            <person name="Bevan M.W."/>
            <person name="Leroy P."/>
            <person name="Li P."/>
            <person name="You F.M."/>
            <person name="Sun Q."/>
            <person name="Liu Z."/>
            <person name="Lyons E."/>
            <person name="Wicker T."/>
            <person name="Salzberg S.L."/>
            <person name="Devos K.M."/>
            <person name="Dvorak J."/>
        </authorList>
    </citation>
    <scope>NUCLEOTIDE SEQUENCE [LARGE SCALE GENOMIC DNA]</scope>
    <source>
        <strain evidence="9">cv. AL8/78</strain>
    </source>
</reference>
<feature type="compositionally biased region" description="Basic residues" evidence="7">
    <location>
        <begin position="23"/>
        <end position="33"/>
    </location>
</feature>
<keyword evidence="2 6" id="KW-0547">Nucleotide-binding</keyword>
<dbReference type="SMART" id="SM00889">
    <property type="entry name" value="EFG_IV"/>
    <property type="match status" value="1"/>
</dbReference>
<comment type="pathway">
    <text evidence="6">Protein biosynthesis; polypeptide chain elongation.</text>
</comment>
<dbReference type="SUPFAM" id="SSF52540">
    <property type="entry name" value="P-loop containing nucleoside triphosphate hydrolases"/>
    <property type="match status" value="1"/>
</dbReference>
<dbReference type="NCBIfam" id="TIGR00231">
    <property type="entry name" value="small_GTP"/>
    <property type="match status" value="1"/>
</dbReference>
<dbReference type="Pfam" id="PF22042">
    <property type="entry name" value="EF-G_D2"/>
    <property type="match status" value="1"/>
</dbReference>
<dbReference type="STRING" id="200361.A0A453CJ88"/>
<dbReference type="GO" id="GO:0005525">
    <property type="term" value="F:GTP binding"/>
    <property type="evidence" value="ECO:0007669"/>
    <property type="project" value="UniProtKB-UniRule"/>
</dbReference>
<dbReference type="InterPro" id="IPR053905">
    <property type="entry name" value="EF-G-like_DII"/>
</dbReference>
<dbReference type="InterPro" id="IPR047872">
    <property type="entry name" value="EFG_IV"/>
</dbReference>
<dbReference type="Gene3D" id="3.30.70.240">
    <property type="match status" value="1"/>
</dbReference>
<evidence type="ECO:0000259" key="8">
    <source>
        <dbReference type="PROSITE" id="PS51722"/>
    </source>
</evidence>
<dbReference type="SUPFAM" id="SSF50447">
    <property type="entry name" value="Translation proteins"/>
    <property type="match status" value="1"/>
</dbReference>
<evidence type="ECO:0000256" key="6">
    <source>
        <dbReference type="HAMAP-Rule" id="MF_03063"/>
    </source>
</evidence>
<keyword evidence="10" id="KW-1185">Reference proteome</keyword>
<keyword evidence="3 6" id="KW-0251">Elongation factor</keyword>
<evidence type="ECO:0000256" key="3">
    <source>
        <dbReference type="ARBA" id="ARBA00022768"/>
    </source>
</evidence>
<accession>A0A453CJ88</accession>
<dbReference type="InterPro" id="IPR009022">
    <property type="entry name" value="EFG_III"/>
</dbReference>
<dbReference type="CDD" id="cd01886">
    <property type="entry name" value="EF-G"/>
    <property type="match status" value="1"/>
</dbReference>
<dbReference type="Gene3D" id="3.30.230.10">
    <property type="match status" value="1"/>
</dbReference>
<dbReference type="PRINTS" id="PR00315">
    <property type="entry name" value="ELONGATNFCT"/>
</dbReference>
<evidence type="ECO:0000256" key="2">
    <source>
        <dbReference type="ARBA" id="ARBA00022741"/>
    </source>
</evidence>
<dbReference type="InterPro" id="IPR035647">
    <property type="entry name" value="EFG_III/V"/>
</dbReference>
<comment type="subcellular location">
    <subcellularLocation>
        <location evidence="6">Plastid</location>
        <location evidence="6">Chloroplast</location>
    </subcellularLocation>
</comment>
<evidence type="ECO:0000256" key="5">
    <source>
        <dbReference type="ARBA" id="ARBA00023134"/>
    </source>
</evidence>
<dbReference type="PANTHER" id="PTHR43261">
    <property type="entry name" value="TRANSLATION ELONGATION FACTOR G-RELATED"/>
    <property type="match status" value="1"/>
</dbReference>
<feature type="binding site" evidence="6">
    <location>
        <begin position="143"/>
        <end position="150"/>
    </location>
    <ligand>
        <name>GTP</name>
        <dbReference type="ChEBI" id="CHEBI:37565"/>
    </ligand>
</feature>
<dbReference type="FunFam" id="3.30.70.240:FF:000001">
    <property type="entry name" value="Elongation factor G"/>
    <property type="match status" value="1"/>
</dbReference>
<dbReference type="InterPro" id="IPR030848">
    <property type="entry name" value="EF_G_plantC"/>
</dbReference>
<dbReference type="SUPFAM" id="SSF54211">
    <property type="entry name" value="Ribosomal protein S5 domain 2-like"/>
    <property type="match status" value="1"/>
</dbReference>
<reference evidence="10" key="1">
    <citation type="journal article" date="2014" name="Science">
        <title>Ancient hybridizations among the ancestral genomes of bread wheat.</title>
        <authorList>
            <consortium name="International Wheat Genome Sequencing Consortium,"/>
            <person name="Marcussen T."/>
            <person name="Sandve S.R."/>
            <person name="Heier L."/>
            <person name="Spannagl M."/>
            <person name="Pfeifer M."/>
            <person name="Jakobsen K.S."/>
            <person name="Wulff B.B."/>
            <person name="Steuernagel B."/>
            <person name="Mayer K.F."/>
            <person name="Olsen O.A."/>
        </authorList>
    </citation>
    <scope>NUCLEOTIDE SEQUENCE [LARGE SCALE GENOMIC DNA]</scope>
    <source>
        <strain evidence="10">cv. AL8/78</strain>
    </source>
</reference>
<dbReference type="InterPro" id="IPR005225">
    <property type="entry name" value="Small_GTP-bd"/>
</dbReference>
<protein>
    <recommendedName>
        <fullName evidence="6">Elongation factor G, chloroplastic</fullName>
        <shortName evidence="6">cEF-G</shortName>
    </recommendedName>
</protein>
<dbReference type="InterPro" id="IPR027417">
    <property type="entry name" value="P-loop_NTPase"/>
</dbReference>
<dbReference type="FunFam" id="2.40.30.10:FF:000006">
    <property type="entry name" value="Elongation factor G"/>
    <property type="match status" value="1"/>
</dbReference>
<dbReference type="InterPro" id="IPR004540">
    <property type="entry name" value="Transl_elong_EFG/EF2"/>
</dbReference>
<dbReference type="GO" id="GO:0003924">
    <property type="term" value="F:GTPase activity"/>
    <property type="evidence" value="ECO:0007669"/>
    <property type="project" value="UniProtKB-UniRule"/>
</dbReference>
<dbReference type="CDD" id="cd03713">
    <property type="entry name" value="EFG_mtEFG_C"/>
    <property type="match status" value="1"/>
</dbReference>
<dbReference type="PROSITE" id="PS51722">
    <property type="entry name" value="G_TR_2"/>
    <property type="match status" value="1"/>
</dbReference>
<dbReference type="InterPro" id="IPR009000">
    <property type="entry name" value="Transl_B-barrel_sf"/>
</dbReference>
<evidence type="ECO:0000256" key="4">
    <source>
        <dbReference type="ARBA" id="ARBA00022917"/>
    </source>
</evidence>
<dbReference type="HAMAP" id="MF_00054_B">
    <property type="entry name" value="EF_G_EF_2_B"/>
    <property type="match status" value="1"/>
</dbReference>
<keyword evidence="5 6" id="KW-0342">GTP-binding</keyword>
<comment type="function">
    <text evidence="6">Chloroplast-localized elongation factor EF-G involved in protein synthesis in plastids. Catalyzes the GTP-dependent ribosomal translocation step during translation elongation. During this step, the ribosome changes from the pre-translocational (PRE) to the post-translocational (POST) state as the newly formed A-site-bound peptidyl-tRNA and P-site-bound deacylated tRNA move to the P and E sites, respectively. Catalyzes the coordinated movement of the two tRNA molecules, the mRNA and conformational changes in the ribosome.</text>
</comment>
<sequence length="823" mass="89715">PRSPAGSHYLQALPSAASAAARSTHKRGHHSAHPRAQAAAGREGAKAKALTHSSAMAAEALPRAAAPARRPSVAAASASRLLLGHRPFLAPSASRFAAGRAAVAGPAASLRPRPRRPRLSVVAMAGNDRQVPLEDYRNIGIMAHIDAGKTTTTERILYYTGRNYKIGEVHEGTATMDWMEQEQERGITITSAATTAVWDKHRINIIDTPGHVDFTLEVERALRVLDGAICLFDSVAGVEPQSETVWRQADKYGVPRICFVNKMDRLGANFFRTRDMIVANLGAKPLVIQLPIGSEDNFQGVVDLIRMKAIVWTGEELGAQFSYQDIPADLEELAQDYRLQMIETIVELDDEAMEGYLEGKEPDEATVKRLIRKGTIGASFVPILCGSAFKNKGVQPLLDAVVDYLPSPLDLPPMKGTDPDDPELILERRPSDDEPFSGLAFKIMTDPYVGSLTFVRIYSGKLIAGSYVLNSNKDKKERIGRLLEMHANSKEDITVAVTGDIVALAGLKDTITGETLCDPDNLVVLERMEFPDPVIKVAIEPKTKADADKMANGLIKLAQEDPSFHFSRDEETNQTVIEGMGELHLDIIVDRLKREFKVEANVGAPQVNYRESISKIAEIQYVHKKQSGGSGQFADIIVRFEPMEAGSGYEFKSEIKGGAVPKEYVPGVMKGIEESLPNGVLAGYPVVDLRAVLVDGSYHDVDSSVLAFQIAARGAFREGLRKAGPRLLEPIMRVEVITPEEHLGDVIGDLNSRRGQVNSFGDKPGGLKVVDAFVPLAEMFQYVSTLRGMSKGRASYTMQLAKFDVVPQHIQNQLSAAKEEAAA</sequence>
<dbReference type="InterPro" id="IPR031157">
    <property type="entry name" value="G_TR_CS"/>
</dbReference>
<dbReference type="SMART" id="SM00838">
    <property type="entry name" value="EFG_C"/>
    <property type="match status" value="1"/>
</dbReference>
<keyword evidence="6" id="KW-0150">Chloroplast</keyword>
<feature type="binding site" evidence="6">
    <location>
        <begin position="261"/>
        <end position="264"/>
    </location>
    <ligand>
        <name>GTP</name>
        <dbReference type="ChEBI" id="CHEBI:37565"/>
    </ligand>
</feature>
<dbReference type="HAMAP" id="MF_03063">
    <property type="entry name" value="EF_G_plantC"/>
    <property type="match status" value="1"/>
</dbReference>
<dbReference type="InterPro" id="IPR000795">
    <property type="entry name" value="T_Tr_GTP-bd_dom"/>
</dbReference>
<dbReference type="Gramene" id="AET2Gv20861600.1">
    <property type="protein sequence ID" value="AET2Gv20861600.1"/>
    <property type="gene ID" value="AET2Gv20861600"/>
</dbReference>
<dbReference type="Proteomes" id="UP000015105">
    <property type="component" value="Chromosome 2D"/>
</dbReference>
<keyword evidence="4 6" id="KW-0648">Protein biosynthesis</keyword>
<dbReference type="EnsemblPlants" id="AET2Gv20861600.1">
    <property type="protein sequence ID" value="AET2Gv20861600.1"/>
    <property type="gene ID" value="AET2Gv20861600"/>
</dbReference>
<reference evidence="10" key="2">
    <citation type="journal article" date="2017" name="Nat. Plants">
        <title>The Aegilops tauschii genome reveals multiple impacts of transposons.</title>
        <authorList>
            <person name="Zhao G."/>
            <person name="Zou C."/>
            <person name="Li K."/>
            <person name="Wang K."/>
            <person name="Li T."/>
            <person name="Gao L."/>
            <person name="Zhang X."/>
            <person name="Wang H."/>
            <person name="Yang Z."/>
            <person name="Liu X."/>
            <person name="Jiang W."/>
            <person name="Mao L."/>
            <person name="Kong X."/>
            <person name="Jiao Y."/>
            <person name="Jia J."/>
        </authorList>
    </citation>
    <scope>NUCLEOTIDE SEQUENCE [LARGE SCALE GENOMIC DNA]</scope>
    <source>
        <strain evidence="10">cv. AL8/78</strain>
    </source>
</reference>
<dbReference type="GO" id="GO:0003746">
    <property type="term" value="F:translation elongation factor activity"/>
    <property type="evidence" value="ECO:0007669"/>
    <property type="project" value="UniProtKB-UniRule"/>
</dbReference>
<dbReference type="PANTHER" id="PTHR43261:SF1">
    <property type="entry name" value="RIBOSOME-RELEASING FACTOR 2, MITOCHONDRIAL"/>
    <property type="match status" value="1"/>
</dbReference>
<dbReference type="Pfam" id="PF14492">
    <property type="entry name" value="EFG_III"/>
    <property type="match status" value="1"/>
</dbReference>
<comment type="similarity">
    <text evidence="1 6">Belongs to the TRAFAC class translation factor GTPase superfamily. Classic translation factor GTPase family. EF-G/EF-2 subfamily.</text>
</comment>
<dbReference type="InterPro" id="IPR035649">
    <property type="entry name" value="EFG_V"/>
</dbReference>
<dbReference type="NCBIfam" id="TIGR00484">
    <property type="entry name" value="EF-G"/>
    <property type="match status" value="1"/>
</dbReference>
<dbReference type="FunFam" id="3.40.50.300:FF:000029">
    <property type="entry name" value="Elongation factor G"/>
    <property type="match status" value="1"/>
</dbReference>
<dbReference type="FunFam" id="3.30.230.10:FF:000003">
    <property type="entry name" value="Elongation factor G"/>
    <property type="match status" value="1"/>
</dbReference>
<reference evidence="9" key="4">
    <citation type="submission" date="2019-03" db="UniProtKB">
        <authorList>
            <consortium name="EnsemblPlants"/>
        </authorList>
    </citation>
    <scope>IDENTIFICATION</scope>
</reference>
<name>A0A453CJ88_AEGTS</name>
<dbReference type="Pfam" id="PF00009">
    <property type="entry name" value="GTP_EFTU"/>
    <property type="match status" value="1"/>
</dbReference>
<dbReference type="InterPro" id="IPR014721">
    <property type="entry name" value="Ribsml_uS5_D2-typ_fold_subgr"/>
</dbReference>
<dbReference type="CDD" id="cd16262">
    <property type="entry name" value="EFG_III"/>
    <property type="match status" value="1"/>
</dbReference>
<dbReference type="InterPro" id="IPR000640">
    <property type="entry name" value="EFG_V-like"/>
</dbReference>
<dbReference type="CDD" id="cd04088">
    <property type="entry name" value="EFG_mtEFG_II"/>
    <property type="match status" value="1"/>
</dbReference>
<evidence type="ECO:0000313" key="9">
    <source>
        <dbReference type="EnsemblPlants" id="AET2Gv20861600.1"/>
    </source>
</evidence>
<dbReference type="FunFam" id="3.30.70.870:FF:000001">
    <property type="entry name" value="Elongation factor G"/>
    <property type="match status" value="1"/>
</dbReference>
<dbReference type="InterPro" id="IPR005517">
    <property type="entry name" value="Transl_elong_EFG/EF2_IV"/>
</dbReference>
<dbReference type="UniPathway" id="UPA00345"/>
<dbReference type="GO" id="GO:0009507">
    <property type="term" value="C:chloroplast"/>
    <property type="evidence" value="ECO:0007669"/>
    <property type="project" value="UniProtKB-SubCell"/>
</dbReference>
<evidence type="ECO:0000256" key="7">
    <source>
        <dbReference type="SAM" id="MobiDB-lite"/>
    </source>
</evidence>
<keyword evidence="6" id="KW-0934">Plastid</keyword>
<dbReference type="Pfam" id="PF00679">
    <property type="entry name" value="EFG_C"/>
    <property type="match status" value="1"/>
</dbReference>
<dbReference type="SUPFAM" id="SSF54980">
    <property type="entry name" value="EF-G C-terminal domain-like"/>
    <property type="match status" value="2"/>
</dbReference>
<dbReference type="CDD" id="cd01434">
    <property type="entry name" value="EFG_mtEFG1_IV"/>
    <property type="match status" value="1"/>
</dbReference>
<feature type="binding site" evidence="6">
    <location>
        <begin position="207"/>
        <end position="211"/>
    </location>
    <ligand>
        <name>GTP</name>
        <dbReference type="ChEBI" id="CHEBI:37565"/>
    </ligand>
</feature>
<evidence type="ECO:0000313" key="10">
    <source>
        <dbReference type="Proteomes" id="UP000015105"/>
    </source>
</evidence>
<dbReference type="NCBIfam" id="NF009381">
    <property type="entry name" value="PRK12740.1-5"/>
    <property type="match status" value="1"/>
</dbReference>